<name>A0ABN1ZTC4_9MICO</name>
<evidence type="ECO:0000313" key="1">
    <source>
        <dbReference type="EMBL" id="GAA1504051.1"/>
    </source>
</evidence>
<comment type="caution">
    <text evidence="1">The sequence shown here is derived from an EMBL/GenBank/DDBJ whole genome shotgun (WGS) entry which is preliminary data.</text>
</comment>
<keyword evidence="2" id="KW-1185">Reference proteome</keyword>
<dbReference type="EMBL" id="BAAANB010000169">
    <property type="protein sequence ID" value="GAA1504051.1"/>
    <property type="molecule type" value="Genomic_DNA"/>
</dbReference>
<organism evidence="1 2">
    <name type="scientific">Terrabacter terrae</name>
    <dbReference type="NCBI Taxonomy" id="318434"/>
    <lineage>
        <taxon>Bacteria</taxon>
        <taxon>Bacillati</taxon>
        <taxon>Actinomycetota</taxon>
        <taxon>Actinomycetes</taxon>
        <taxon>Micrococcales</taxon>
        <taxon>Intrasporangiaceae</taxon>
        <taxon>Terrabacter</taxon>
    </lineage>
</organism>
<sequence>MHTIDSRDVHVPGKPSSVRLARVKELSLATRFTTLGDIVARLPEVDDLDAADRAKTDQPLEAALSMARPVNWWGTGASQDLLRAARDEGLPLWRVPRREIIRDLNAVADAHDRLSILQKHRDQILEDCEAELAYCDDEQTVGSAELAERAIRAIQSGHHEAGMALAVSLGEPLAVWASTPRVTAFDSVEERDEWEAKRKSGKTGGKYRYAQIEIDRLPPGDVLPWDFNYQVLIAPIPRFFTGFWPRQGKPAPKGLSRHVVAHQPTPEHFSRSNALLSVMLVASILRAQQDWIEENR</sequence>
<protein>
    <submittedName>
        <fullName evidence="1">Uncharacterized protein</fullName>
    </submittedName>
</protein>
<gene>
    <name evidence="1" type="ORF">GCM10009740_39460</name>
</gene>
<proteinExistence type="predicted"/>
<accession>A0ABN1ZTC4</accession>
<evidence type="ECO:0000313" key="2">
    <source>
        <dbReference type="Proteomes" id="UP001501285"/>
    </source>
</evidence>
<reference evidence="1 2" key="1">
    <citation type="journal article" date="2019" name="Int. J. Syst. Evol. Microbiol.">
        <title>The Global Catalogue of Microorganisms (GCM) 10K type strain sequencing project: providing services to taxonomists for standard genome sequencing and annotation.</title>
        <authorList>
            <consortium name="The Broad Institute Genomics Platform"/>
            <consortium name="The Broad Institute Genome Sequencing Center for Infectious Disease"/>
            <person name="Wu L."/>
            <person name="Ma J."/>
        </authorList>
    </citation>
    <scope>NUCLEOTIDE SEQUENCE [LARGE SCALE GENOMIC DNA]</scope>
    <source>
        <strain evidence="1 2">JCM 14283</strain>
    </source>
</reference>
<dbReference type="Proteomes" id="UP001501285">
    <property type="component" value="Unassembled WGS sequence"/>
</dbReference>